<dbReference type="Proteomes" id="UP001153332">
    <property type="component" value="Unassembled WGS sequence"/>
</dbReference>
<protein>
    <submittedName>
        <fullName evidence="1">Uncharacterized protein</fullName>
    </submittedName>
</protein>
<reference evidence="1" key="1">
    <citation type="submission" date="2022-12" db="EMBL/GenBank/DDBJ databases">
        <title>Genome Sequence of Lasiodiplodia mahajangana.</title>
        <authorList>
            <person name="Buettner E."/>
        </authorList>
    </citation>
    <scope>NUCLEOTIDE SEQUENCE</scope>
    <source>
        <strain evidence="1">VT137</strain>
    </source>
</reference>
<accession>A0ACC2JEY8</accession>
<evidence type="ECO:0000313" key="2">
    <source>
        <dbReference type="Proteomes" id="UP001153332"/>
    </source>
</evidence>
<comment type="caution">
    <text evidence="1">The sequence shown here is derived from an EMBL/GenBank/DDBJ whole genome shotgun (WGS) entry which is preliminary data.</text>
</comment>
<organism evidence="1 2">
    <name type="scientific">Lasiodiplodia mahajangana</name>
    <dbReference type="NCBI Taxonomy" id="1108764"/>
    <lineage>
        <taxon>Eukaryota</taxon>
        <taxon>Fungi</taxon>
        <taxon>Dikarya</taxon>
        <taxon>Ascomycota</taxon>
        <taxon>Pezizomycotina</taxon>
        <taxon>Dothideomycetes</taxon>
        <taxon>Dothideomycetes incertae sedis</taxon>
        <taxon>Botryosphaeriales</taxon>
        <taxon>Botryosphaeriaceae</taxon>
        <taxon>Lasiodiplodia</taxon>
    </lineage>
</organism>
<proteinExistence type="predicted"/>
<keyword evidence="2" id="KW-1185">Reference proteome</keyword>
<gene>
    <name evidence="1" type="ORF">O1611_g7570</name>
</gene>
<sequence length="222" mass="24275">MQRETEDKSDESAAYLHLTQPVVCFRCLLAASEWCHFGQIGGFKVQFANSSSRFIGMLLSDRQIPLTEEVDYEEFRAGITTVIASSLRISGSKVHVTTESELQEQNSGSGKEWRPNGDTGARIIAVHIWGGGHLHGIQFEIENGKRSPKWGKPGGDPSISLRIGAVREDGSSGHDFEGKLVHGEEKGESIEGVVGLKFVIRRSNSSRGDVPGLVMVQGLTRR</sequence>
<name>A0ACC2JEY8_9PEZI</name>
<evidence type="ECO:0000313" key="1">
    <source>
        <dbReference type="EMBL" id="KAJ8126067.1"/>
    </source>
</evidence>
<dbReference type="EMBL" id="JAPUUL010002041">
    <property type="protein sequence ID" value="KAJ8126067.1"/>
    <property type="molecule type" value="Genomic_DNA"/>
</dbReference>